<evidence type="ECO:0000259" key="11">
    <source>
        <dbReference type="Pfam" id="PF00122"/>
    </source>
</evidence>
<dbReference type="PANTHER" id="PTHR43294">
    <property type="entry name" value="SODIUM/POTASSIUM-TRANSPORTING ATPASE SUBUNIT ALPHA"/>
    <property type="match status" value="1"/>
</dbReference>
<evidence type="ECO:0000256" key="9">
    <source>
        <dbReference type="ARBA" id="ARBA00022989"/>
    </source>
</evidence>
<name>A0A380P1N8_WEIVI</name>
<keyword evidence="6" id="KW-0067">ATP-binding</keyword>
<dbReference type="Proteomes" id="UP000254621">
    <property type="component" value="Unassembled WGS sequence"/>
</dbReference>
<evidence type="ECO:0000256" key="6">
    <source>
        <dbReference type="ARBA" id="ARBA00022840"/>
    </source>
</evidence>
<evidence type="ECO:0000256" key="2">
    <source>
        <dbReference type="ARBA" id="ARBA00005675"/>
    </source>
</evidence>
<keyword evidence="4" id="KW-0812">Transmembrane</keyword>
<dbReference type="SUPFAM" id="SSF81665">
    <property type="entry name" value="Calcium ATPase, transmembrane domain M"/>
    <property type="match status" value="1"/>
</dbReference>
<keyword evidence="8" id="KW-1278">Translocase</keyword>
<evidence type="ECO:0000256" key="4">
    <source>
        <dbReference type="ARBA" id="ARBA00022692"/>
    </source>
</evidence>
<organism evidence="12 13">
    <name type="scientific">Weissella viridescens</name>
    <name type="common">Lactobacillus viridescens</name>
    <dbReference type="NCBI Taxonomy" id="1629"/>
    <lineage>
        <taxon>Bacteria</taxon>
        <taxon>Bacillati</taxon>
        <taxon>Bacillota</taxon>
        <taxon>Bacilli</taxon>
        <taxon>Lactobacillales</taxon>
        <taxon>Lactobacillaceae</taxon>
        <taxon>Weissella</taxon>
    </lineage>
</organism>
<dbReference type="GO" id="GO:0006883">
    <property type="term" value="P:intracellular sodium ion homeostasis"/>
    <property type="evidence" value="ECO:0007669"/>
    <property type="project" value="TreeGrafter"/>
</dbReference>
<dbReference type="GO" id="GO:0036376">
    <property type="term" value="P:sodium ion export across plasma membrane"/>
    <property type="evidence" value="ECO:0007669"/>
    <property type="project" value="TreeGrafter"/>
</dbReference>
<protein>
    <submittedName>
        <fullName evidence="12">Probable cation-transporting ATPase F</fullName>
        <ecNumber evidence="12">3.6.3.-</ecNumber>
    </submittedName>
</protein>
<dbReference type="NCBIfam" id="TIGR01494">
    <property type="entry name" value="ATPase_P-type"/>
    <property type="match status" value="1"/>
</dbReference>
<evidence type="ECO:0000256" key="1">
    <source>
        <dbReference type="ARBA" id="ARBA00004127"/>
    </source>
</evidence>
<dbReference type="SUPFAM" id="SSF81653">
    <property type="entry name" value="Calcium ATPase, transduction domain A"/>
    <property type="match status" value="1"/>
</dbReference>
<sequence>MLFAAVVTLLMQHYSDAIVIGIVIVINALIGYMQEVNANDALEKIKQMLSAEATVYRAGKRQTVRARELVLGDVVYLEAGDNVPADLRLVDTDNLRIQESSLTGEADSVEKSDHMLPEITPLAEQTNMAFASTGVTNGSGLGIVVQIGATTEIGKISTSVQAVKPKSLL</sequence>
<feature type="domain" description="P-type ATPase A" evidence="11">
    <location>
        <begin position="48"/>
        <end position="161"/>
    </location>
</feature>
<evidence type="ECO:0000256" key="8">
    <source>
        <dbReference type="ARBA" id="ARBA00022967"/>
    </source>
</evidence>
<evidence type="ECO:0000256" key="5">
    <source>
        <dbReference type="ARBA" id="ARBA00022741"/>
    </source>
</evidence>
<dbReference type="Gene3D" id="2.70.150.10">
    <property type="entry name" value="Calcium-transporting ATPase, cytoplasmic transduction domain A"/>
    <property type="match status" value="1"/>
</dbReference>
<keyword evidence="5" id="KW-0547">Nucleotide-binding</keyword>
<dbReference type="AlphaFoldDB" id="A0A380P1N8"/>
<dbReference type="PANTHER" id="PTHR43294:SF20">
    <property type="entry name" value="P-TYPE ATPASE"/>
    <property type="match status" value="1"/>
</dbReference>
<evidence type="ECO:0000313" key="12">
    <source>
        <dbReference type="EMBL" id="SUP59119.1"/>
    </source>
</evidence>
<dbReference type="InterPro" id="IPR050510">
    <property type="entry name" value="Cation_transp_ATPase_P-type"/>
</dbReference>
<dbReference type="GO" id="GO:0005391">
    <property type="term" value="F:P-type sodium:potassium-exchanging transporter activity"/>
    <property type="evidence" value="ECO:0007669"/>
    <property type="project" value="TreeGrafter"/>
</dbReference>
<dbReference type="InterPro" id="IPR059000">
    <property type="entry name" value="ATPase_P-type_domA"/>
</dbReference>
<dbReference type="GO" id="GO:1902600">
    <property type="term" value="P:proton transmembrane transport"/>
    <property type="evidence" value="ECO:0007669"/>
    <property type="project" value="TreeGrafter"/>
</dbReference>
<dbReference type="InterPro" id="IPR023298">
    <property type="entry name" value="ATPase_P-typ_TM_dom_sf"/>
</dbReference>
<keyword evidence="3" id="KW-0597">Phosphoprotein</keyword>
<dbReference type="Gene3D" id="1.20.1110.10">
    <property type="entry name" value="Calcium-transporting ATPase, transmembrane domain"/>
    <property type="match status" value="1"/>
</dbReference>
<dbReference type="InterPro" id="IPR008250">
    <property type="entry name" value="ATPase_P-typ_transduc_dom_A_sf"/>
</dbReference>
<keyword evidence="7" id="KW-0460">Magnesium</keyword>
<dbReference type="EMBL" id="UHIV01000004">
    <property type="protein sequence ID" value="SUP59119.1"/>
    <property type="molecule type" value="Genomic_DNA"/>
</dbReference>
<evidence type="ECO:0000313" key="13">
    <source>
        <dbReference type="Proteomes" id="UP000254621"/>
    </source>
</evidence>
<evidence type="ECO:0000256" key="10">
    <source>
        <dbReference type="ARBA" id="ARBA00023136"/>
    </source>
</evidence>
<dbReference type="Pfam" id="PF00122">
    <property type="entry name" value="E1-E2_ATPase"/>
    <property type="match status" value="1"/>
</dbReference>
<gene>
    <name evidence="12" type="primary">ctpF_2</name>
    <name evidence="12" type="ORF">NCTC13645_01371</name>
</gene>
<dbReference type="GO" id="GO:0030007">
    <property type="term" value="P:intracellular potassium ion homeostasis"/>
    <property type="evidence" value="ECO:0007669"/>
    <property type="project" value="TreeGrafter"/>
</dbReference>
<dbReference type="GO" id="GO:0005886">
    <property type="term" value="C:plasma membrane"/>
    <property type="evidence" value="ECO:0007669"/>
    <property type="project" value="TreeGrafter"/>
</dbReference>
<evidence type="ECO:0000256" key="7">
    <source>
        <dbReference type="ARBA" id="ARBA00022842"/>
    </source>
</evidence>
<keyword evidence="10" id="KW-0472">Membrane</keyword>
<dbReference type="GO" id="GO:1990573">
    <property type="term" value="P:potassium ion import across plasma membrane"/>
    <property type="evidence" value="ECO:0007669"/>
    <property type="project" value="TreeGrafter"/>
</dbReference>
<dbReference type="GO" id="GO:0012505">
    <property type="term" value="C:endomembrane system"/>
    <property type="evidence" value="ECO:0007669"/>
    <property type="project" value="UniProtKB-SubCell"/>
</dbReference>
<reference evidence="12 13" key="1">
    <citation type="submission" date="2018-06" db="EMBL/GenBank/DDBJ databases">
        <authorList>
            <consortium name="Pathogen Informatics"/>
            <person name="Doyle S."/>
        </authorList>
    </citation>
    <scope>NUCLEOTIDE SEQUENCE [LARGE SCALE GENOMIC DNA]</scope>
    <source>
        <strain evidence="12 13">NCTC13645</strain>
    </source>
</reference>
<keyword evidence="12" id="KW-0378">Hydrolase</keyword>
<keyword evidence="9" id="KW-1133">Transmembrane helix</keyword>
<accession>A0A380P1N8</accession>
<comment type="similarity">
    <text evidence="2">Belongs to the cation transport ATPase (P-type) (TC 3.A.3) family. Type IIA subfamily.</text>
</comment>
<dbReference type="FunFam" id="2.70.150.10:FF:000160">
    <property type="entry name" value="Sarcoplasmic/endoplasmic reticulum calcium ATPase 1"/>
    <property type="match status" value="1"/>
</dbReference>
<proteinExistence type="inferred from homology"/>
<evidence type="ECO:0000256" key="3">
    <source>
        <dbReference type="ARBA" id="ARBA00022553"/>
    </source>
</evidence>
<dbReference type="EC" id="3.6.3.-" evidence="12"/>
<dbReference type="InterPro" id="IPR001757">
    <property type="entry name" value="P_typ_ATPase"/>
</dbReference>
<dbReference type="GO" id="GO:0016887">
    <property type="term" value="F:ATP hydrolysis activity"/>
    <property type="evidence" value="ECO:0007669"/>
    <property type="project" value="InterPro"/>
</dbReference>
<dbReference type="GO" id="GO:0005524">
    <property type="term" value="F:ATP binding"/>
    <property type="evidence" value="ECO:0007669"/>
    <property type="project" value="UniProtKB-KW"/>
</dbReference>
<comment type="subcellular location">
    <subcellularLocation>
        <location evidence="1">Endomembrane system</location>
        <topology evidence="1">Multi-pass membrane protein</topology>
    </subcellularLocation>
</comment>